<dbReference type="PANTHER" id="PTHR30204:SF69">
    <property type="entry name" value="MERR-FAMILY TRANSCRIPTIONAL REGULATOR"/>
    <property type="match status" value="1"/>
</dbReference>
<feature type="domain" description="HTH merR-type" evidence="5">
    <location>
        <begin position="1"/>
        <end position="70"/>
    </location>
</feature>
<protein>
    <submittedName>
        <fullName evidence="6">DNA-binding transcriptional regulator, MerR family</fullName>
    </submittedName>
</protein>
<dbReference type="AlphaFoldDB" id="A0A1H0YU36"/>
<organism evidence="6 7">
    <name type="scientific">Streptococcus equinus</name>
    <name type="common">Streptococcus bovis</name>
    <dbReference type="NCBI Taxonomy" id="1335"/>
    <lineage>
        <taxon>Bacteria</taxon>
        <taxon>Bacillati</taxon>
        <taxon>Bacillota</taxon>
        <taxon>Bacilli</taxon>
        <taxon>Lactobacillales</taxon>
        <taxon>Streptococcaceae</taxon>
        <taxon>Streptococcus</taxon>
    </lineage>
</organism>
<name>A0A1H0YU36_STREI</name>
<evidence type="ECO:0000313" key="6">
    <source>
        <dbReference type="EMBL" id="SDQ18737.1"/>
    </source>
</evidence>
<gene>
    <name evidence="6" type="ORF">SAMN05216392_0874</name>
</gene>
<dbReference type="Pfam" id="PF13411">
    <property type="entry name" value="MerR_1"/>
    <property type="match status" value="1"/>
</dbReference>
<accession>A0A1H0YU36</accession>
<dbReference type="InterPro" id="IPR011256">
    <property type="entry name" value="Reg_factor_effector_dom_sf"/>
</dbReference>
<sequence>MLKISEFAKLAKTTRRTLIFYDKKGIFSPAKTGENGYRFYEADQLYRFELICGLRQLGIPLNKIKFLLESKGQELEKYLSGYQLQIREEIKRLQYLEQLLEQQKEVSHSYETMLLNQVSIEHETSQQFWCSEREVDCMPEDIARLYATFMNELGDVASINQSQTGFLTELALSQGENYMAAPFRFIKARTELDSKTLSTYLEKPEGDYLSIKVETSLEGILKGIKLLNKYAQENNIQVIDRLWQLNCDHHLIKNGSSAQQILQYQIVEGD</sequence>
<proteinExistence type="predicted"/>
<dbReference type="OrthoDB" id="9773308at2"/>
<keyword evidence="1" id="KW-0678">Repressor</keyword>
<dbReference type="SUPFAM" id="SSF46955">
    <property type="entry name" value="Putative DNA-binding domain"/>
    <property type="match status" value="1"/>
</dbReference>
<dbReference type="InterPro" id="IPR009061">
    <property type="entry name" value="DNA-bd_dom_put_sf"/>
</dbReference>
<dbReference type="RefSeq" id="WP_074560580.1">
    <property type="nucleotide sequence ID" value="NZ_FNKE01000001.1"/>
</dbReference>
<evidence type="ECO:0000256" key="4">
    <source>
        <dbReference type="ARBA" id="ARBA00023163"/>
    </source>
</evidence>
<evidence type="ECO:0000256" key="1">
    <source>
        <dbReference type="ARBA" id="ARBA00022491"/>
    </source>
</evidence>
<dbReference type="Proteomes" id="UP000182870">
    <property type="component" value="Unassembled WGS sequence"/>
</dbReference>
<evidence type="ECO:0000313" key="7">
    <source>
        <dbReference type="Proteomes" id="UP000182870"/>
    </source>
</evidence>
<dbReference type="Gene3D" id="3.20.80.10">
    <property type="entry name" value="Regulatory factor, effector binding domain"/>
    <property type="match status" value="1"/>
</dbReference>
<evidence type="ECO:0000256" key="3">
    <source>
        <dbReference type="ARBA" id="ARBA00023125"/>
    </source>
</evidence>
<keyword evidence="2" id="KW-0805">Transcription regulation</keyword>
<keyword evidence="3 6" id="KW-0238">DNA-binding</keyword>
<dbReference type="SMART" id="SM00422">
    <property type="entry name" value="HTH_MERR"/>
    <property type="match status" value="1"/>
</dbReference>
<dbReference type="GO" id="GO:0003700">
    <property type="term" value="F:DNA-binding transcription factor activity"/>
    <property type="evidence" value="ECO:0007669"/>
    <property type="project" value="InterPro"/>
</dbReference>
<reference evidence="6 7" key="1">
    <citation type="submission" date="2016-10" db="EMBL/GenBank/DDBJ databases">
        <authorList>
            <person name="de Groot N.N."/>
        </authorList>
    </citation>
    <scope>NUCLEOTIDE SEQUENCE [LARGE SCALE GENOMIC DNA]</scope>
    <source>
        <strain evidence="6 7">Sb05</strain>
    </source>
</reference>
<dbReference type="PROSITE" id="PS50937">
    <property type="entry name" value="HTH_MERR_2"/>
    <property type="match status" value="1"/>
</dbReference>
<evidence type="ECO:0000259" key="5">
    <source>
        <dbReference type="PROSITE" id="PS50937"/>
    </source>
</evidence>
<keyword evidence="4" id="KW-0804">Transcription</keyword>
<evidence type="ECO:0000256" key="2">
    <source>
        <dbReference type="ARBA" id="ARBA00023015"/>
    </source>
</evidence>
<dbReference type="GO" id="GO:0003677">
    <property type="term" value="F:DNA binding"/>
    <property type="evidence" value="ECO:0007669"/>
    <property type="project" value="UniProtKB-KW"/>
</dbReference>
<dbReference type="Gene3D" id="1.10.1660.10">
    <property type="match status" value="1"/>
</dbReference>
<dbReference type="PANTHER" id="PTHR30204">
    <property type="entry name" value="REDOX-CYCLING DRUG-SENSING TRANSCRIPTIONAL ACTIVATOR SOXR"/>
    <property type="match status" value="1"/>
</dbReference>
<dbReference type="InterPro" id="IPR000551">
    <property type="entry name" value="MerR-type_HTH_dom"/>
</dbReference>
<dbReference type="EMBL" id="FNKE01000001">
    <property type="protein sequence ID" value="SDQ18737.1"/>
    <property type="molecule type" value="Genomic_DNA"/>
</dbReference>
<dbReference type="InterPro" id="IPR047057">
    <property type="entry name" value="MerR_fam"/>
</dbReference>